<sequence>MWQLKNKIKAIEELPADVQQCALDSTDKDIPEWHKCELDWCITHFDE</sequence>
<evidence type="ECO:0000313" key="2">
    <source>
        <dbReference type="Proteomes" id="UP000215539"/>
    </source>
</evidence>
<protein>
    <submittedName>
        <fullName evidence="1">Uncharacterized protein</fullName>
    </submittedName>
</protein>
<dbReference type="AlphaFoldDB" id="A0AAX2GZ05"/>
<dbReference type="RefSeq" id="WP_159429712.1">
    <property type="nucleotide sequence ID" value="NZ_CP014227.1"/>
</dbReference>
<reference evidence="1 2" key="1">
    <citation type="submission" date="2017-06" db="EMBL/GenBank/DDBJ databases">
        <authorList>
            <consortium name="Pathogen Informatics"/>
        </authorList>
    </citation>
    <scope>NUCLEOTIDE SEQUENCE [LARGE SCALE GENOMIC DNA]</scope>
    <source>
        <strain evidence="1 2">NCTC12947</strain>
    </source>
</reference>
<gene>
    <name evidence="1" type="ORF">SAMEA44541418_01649</name>
</gene>
<organism evidence="1 2">
    <name type="scientific">Capnocytophaga haemolytica</name>
    <dbReference type="NCBI Taxonomy" id="45243"/>
    <lineage>
        <taxon>Bacteria</taxon>
        <taxon>Pseudomonadati</taxon>
        <taxon>Bacteroidota</taxon>
        <taxon>Flavobacteriia</taxon>
        <taxon>Flavobacteriales</taxon>
        <taxon>Flavobacteriaceae</taxon>
        <taxon>Capnocytophaga</taxon>
    </lineage>
</organism>
<dbReference type="Proteomes" id="UP000215539">
    <property type="component" value="Chromosome 1"/>
</dbReference>
<accession>A0AAX2GZ05</accession>
<evidence type="ECO:0000313" key="1">
    <source>
        <dbReference type="EMBL" id="SNV12943.1"/>
    </source>
</evidence>
<dbReference type="EMBL" id="LT906449">
    <property type="protein sequence ID" value="SNV12943.1"/>
    <property type="molecule type" value="Genomic_DNA"/>
</dbReference>
<proteinExistence type="predicted"/>
<name>A0AAX2GZ05_9FLAO</name>